<comment type="caution">
    <text evidence="1">The sequence shown here is derived from an EMBL/GenBank/DDBJ whole genome shotgun (WGS) entry which is preliminary data.</text>
</comment>
<proteinExistence type="predicted"/>
<evidence type="ECO:0000313" key="2">
    <source>
        <dbReference type="Proteomes" id="UP000276133"/>
    </source>
</evidence>
<name>A0A3M7SML2_BRAPC</name>
<dbReference type="AlphaFoldDB" id="A0A3M7SML2"/>
<sequence length="82" mass="9243">MHKLATILQVPQGPCKCSILLLLPNFPLCSKPFAQKCRSCSHRLCILSHSELNVIPQIQSDALPDYSKRSLLFLIPLQNQED</sequence>
<dbReference type="Proteomes" id="UP000276133">
    <property type="component" value="Unassembled WGS sequence"/>
</dbReference>
<protein>
    <submittedName>
        <fullName evidence="1">Uncharacterized protein</fullName>
    </submittedName>
</protein>
<gene>
    <name evidence="1" type="ORF">BpHYR1_010269</name>
</gene>
<keyword evidence="2" id="KW-1185">Reference proteome</keyword>
<dbReference type="EMBL" id="REGN01001098">
    <property type="protein sequence ID" value="RNA37074.1"/>
    <property type="molecule type" value="Genomic_DNA"/>
</dbReference>
<accession>A0A3M7SML2</accession>
<organism evidence="1 2">
    <name type="scientific">Brachionus plicatilis</name>
    <name type="common">Marine rotifer</name>
    <name type="synonym">Brachionus muelleri</name>
    <dbReference type="NCBI Taxonomy" id="10195"/>
    <lineage>
        <taxon>Eukaryota</taxon>
        <taxon>Metazoa</taxon>
        <taxon>Spiralia</taxon>
        <taxon>Gnathifera</taxon>
        <taxon>Rotifera</taxon>
        <taxon>Eurotatoria</taxon>
        <taxon>Monogononta</taxon>
        <taxon>Pseudotrocha</taxon>
        <taxon>Ploima</taxon>
        <taxon>Brachionidae</taxon>
        <taxon>Brachionus</taxon>
    </lineage>
</organism>
<evidence type="ECO:0000313" key="1">
    <source>
        <dbReference type="EMBL" id="RNA37074.1"/>
    </source>
</evidence>
<reference evidence="1 2" key="1">
    <citation type="journal article" date="2018" name="Sci. Rep.">
        <title>Genomic signatures of local adaptation to the degree of environmental predictability in rotifers.</title>
        <authorList>
            <person name="Franch-Gras L."/>
            <person name="Hahn C."/>
            <person name="Garcia-Roger E.M."/>
            <person name="Carmona M.J."/>
            <person name="Serra M."/>
            <person name="Gomez A."/>
        </authorList>
    </citation>
    <scope>NUCLEOTIDE SEQUENCE [LARGE SCALE GENOMIC DNA]</scope>
    <source>
        <strain evidence="1">HYR1</strain>
    </source>
</reference>